<feature type="domain" description="Tyrosine specific protein phosphatases" evidence="9">
    <location>
        <begin position="2013"/>
        <end position="2071"/>
    </location>
</feature>
<dbReference type="GeneID" id="106070628"/>
<feature type="compositionally biased region" description="Basic and acidic residues" evidence="6">
    <location>
        <begin position="1533"/>
        <end position="1554"/>
    </location>
</feature>
<evidence type="ECO:0000256" key="4">
    <source>
        <dbReference type="ARBA" id="ARBA00022912"/>
    </source>
</evidence>
<feature type="compositionally biased region" description="Basic residues" evidence="6">
    <location>
        <begin position="1622"/>
        <end position="1645"/>
    </location>
</feature>
<feature type="region of interest" description="Disordered" evidence="6">
    <location>
        <begin position="268"/>
        <end position="301"/>
    </location>
</feature>
<feature type="region of interest" description="Disordered" evidence="6">
    <location>
        <begin position="817"/>
        <end position="875"/>
    </location>
</feature>
<dbReference type="SUPFAM" id="SSF49265">
    <property type="entry name" value="Fibronectin type III"/>
    <property type="match status" value="1"/>
</dbReference>
<dbReference type="Proteomes" id="UP001165740">
    <property type="component" value="Chromosome 14"/>
</dbReference>
<evidence type="ECO:0000313" key="10">
    <source>
        <dbReference type="Proteomes" id="UP001165740"/>
    </source>
</evidence>
<name>A0A9W2YW45_BIOGL</name>
<evidence type="ECO:0000256" key="3">
    <source>
        <dbReference type="ARBA" id="ARBA00022801"/>
    </source>
</evidence>
<feature type="compositionally biased region" description="Basic residues" evidence="6">
    <location>
        <begin position="843"/>
        <end position="855"/>
    </location>
</feature>
<comment type="catalytic activity">
    <reaction evidence="5">
        <text>O-phospho-L-tyrosyl-[protein] + H2O = L-tyrosyl-[protein] + phosphate</text>
        <dbReference type="Rhea" id="RHEA:10684"/>
        <dbReference type="Rhea" id="RHEA-COMP:10136"/>
        <dbReference type="Rhea" id="RHEA-COMP:20101"/>
        <dbReference type="ChEBI" id="CHEBI:15377"/>
        <dbReference type="ChEBI" id="CHEBI:43474"/>
        <dbReference type="ChEBI" id="CHEBI:46858"/>
        <dbReference type="ChEBI" id="CHEBI:61978"/>
        <dbReference type="EC" id="3.1.3.48"/>
    </reaction>
</comment>
<dbReference type="SMART" id="SM00404">
    <property type="entry name" value="PTPc_motif"/>
    <property type="match status" value="2"/>
</dbReference>
<feature type="compositionally biased region" description="Polar residues" evidence="6">
    <location>
        <begin position="1572"/>
        <end position="1589"/>
    </location>
</feature>
<dbReference type="PROSITE" id="PS50055">
    <property type="entry name" value="TYR_PHOSPHATASE_PTP"/>
    <property type="match status" value="3"/>
</dbReference>
<organism evidence="10 11">
    <name type="scientific">Biomphalaria glabrata</name>
    <name type="common">Bloodfluke planorb</name>
    <name type="synonym">Freshwater snail</name>
    <dbReference type="NCBI Taxonomy" id="6526"/>
    <lineage>
        <taxon>Eukaryota</taxon>
        <taxon>Metazoa</taxon>
        <taxon>Spiralia</taxon>
        <taxon>Lophotrochozoa</taxon>
        <taxon>Mollusca</taxon>
        <taxon>Gastropoda</taxon>
        <taxon>Heterobranchia</taxon>
        <taxon>Euthyneura</taxon>
        <taxon>Panpulmonata</taxon>
        <taxon>Hygrophila</taxon>
        <taxon>Lymnaeoidea</taxon>
        <taxon>Planorbidae</taxon>
        <taxon>Biomphalaria</taxon>
    </lineage>
</organism>
<dbReference type="Pfam" id="PF00102">
    <property type="entry name" value="Y_phosphatase"/>
    <property type="match status" value="3"/>
</dbReference>
<proteinExistence type="inferred from homology"/>
<feature type="compositionally biased region" description="Basic residues" evidence="6">
    <location>
        <begin position="1602"/>
        <end position="1612"/>
    </location>
</feature>
<keyword evidence="10" id="KW-1185">Reference proteome</keyword>
<dbReference type="InterPro" id="IPR016130">
    <property type="entry name" value="Tyr_Pase_AS"/>
</dbReference>
<evidence type="ECO:0000256" key="2">
    <source>
        <dbReference type="ARBA" id="ARBA00013064"/>
    </source>
</evidence>
<feature type="domain" description="Tyrosine-protein phosphatase" evidence="8">
    <location>
        <begin position="959"/>
        <end position="1185"/>
    </location>
</feature>
<feature type="compositionally biased region" description="Low complexity" evidence="6">
    <location>
        <begin position="363"/>
        <end position="372"/>
    </location>
</feature>
<dbReference type="InterPro" id="IPR036116">
    <property type="entry name" value="FN3_sf"/>
</dbReference>
<dbReference type="InterPro" id="IPR029021">
    <property type="entry name" value="Prot-tyrosine_phosphatase-like"/>
</dbReference>
<dbReference type="RefSeq" id="XP_055866943.1">
    <property type="nucleotide sequence ID" value="XM_056010968.1"/>
</dbReference>
<evidence type="ECO:0000259" key="9">
    <source>
        <dbReference type="PROSITE" id="PS50056"/>
    </source>
</evidence>
<feature type="domain" description="Tyrosine specific protein phosphatases" evidence="9">
    <location>
        <begin position="1102"/>
        <end position="1176"/>
    </location>
</feature>
<accession>A0A9W2YW45</accession>
<feature type="region of interest" description="Disordered" evidence="6">
    <location>
        <begin position="363"/>
        <end position="384"/>
    </location>
</feature>
<dbReference type="Gene3D" id="3.90.190.10">
    <property type="entry name" value="Protein tyrosine phosphatase superfamily"/>
    <property type="match status" value="3"/>
</dbReference>
<comment type="similarity">
    <text evidence="1">Belongs to the protein-tyrosine phosphatase family.</text>
</comment>
<dbReference type="InterPro" id="IPR003595">
    <property type="entry name" value="Tyr_Pase_cat"/>
</dbReference>
<dbReference type="InterPro" id="IPR000387">
    <property type="entry name" value="Tyr_Pase_dom"/>
</dbReference>
<feature type="region of interest" description="Disordered" evidence="6">
    <location>
        <begin position="1528"/>
        <end position="1653"/>
    </location>
</feature>
<evidence type="ECO:0000256" key="1">
    <source>
        <dbReference type="ARBA" id="ARBA00009580"/>
    </source>
</evidence>
<dbReference type="OrthoDB" id="6103538at2759"/>
<dbReference type="SMART" id="SM00194">
    <property type="entry name" value="PTPc"/>
    <property type="match status" value="1"/>
</dbReference>
<gene>
    <name evidence="11" type="primary">LOC106070628</name>
</gene>
<keyword evidence="7" id="KW-1133">Transmembrane helix</keyword>
<dbReference type="PRINTS" id="PR00700">
    <property type="entry name" value="PRTYPHPHTASE"/>
</dbReference>
<keyword evidence="4" id="KW-0904">Protein phosphatase</keyword>
<feature type="region of interest" description="Disordered" evidence="6">
    <location>
        <begin position="1884"/>
        <end position="1908"/>
    </location>
</feature>
<sequence length="2233" mass="253562">MTYVTLDAKFFIHVFIGFAITSLMLSAVLIYEVNRVSKVRGKFWQKINLRSSVDDLWSNDPDLMDGVALLRGKREEGSSYGVTLTQITYNDSCFGFLWSKFHVEDIVKYAVQVTNVRYPDLTEKEEVIGGVSTEYKLCGLNVSTPYHINLTAIGKNPGAMESAFGIMWTTHEVPPPPAPIKVLDVGERTITITIPEVVLTKGPLTNVEVRLILRAKIPPPPVKDNPWTNYLSREKRSNERRSPANVTSRLAEVPFYLLALHLAGRGEAENETDRYEYDRSSKRGNQTRHGVPSGLSPNAKDILEENASPSEDEEDVLLEKLTQTLHRAVLITQLPNNVSSDVTFDNFVKSNSLLRNMLLEDSVSSSDSNKTSQSERHGLLPNLLEPGPELNISELLNNSQLSTSSNEDLFNYLVKLLAIVLAQADDKELNESNIVANSSKHDSNKMLNLLLPSIISEPEGANENVSVALGATPSSQGSMQGGLVSSYIRGKRSSDSETIRKLRHSEEHDKLAIDPYQSLNITTVNGSDPVVMKNGHGFFITDHYGVRYPYFNNTKLSQILLRMRRYQEANDFLLFGQPILMNMTQLTEKDFGTIKTRLNKIMETNRKRRDDIFLRMFEDFIWLRENKQVSRRSIPDSAKLGLPPGYTIAQFPDGQTRNITLGSREEYGGIPNPPLERSTEYEIVFAVMSTVADVTKHSWISVNATTKPEIPKAISPIFVILSGAFLAVCLFVLLLGCFVLWFSKRPRKSRYDDDQYDDYRLQLPPDFGSQPASPLVVGPKKLEPMLLSPYNQVYPPYPSPPPYPVFPPVSPGSLGFWPPPMPPPPKAPADTGESEAEKAPKKERVKKRKKRKKKVHTSDEGEESPEEEDALPNYIRKVNKPEAHWNRIYDPTSKRYIVDKRNLVRGGGEVGPEDHNNISDDDEGGIMKSLTFKDEFALLTDGQDMSGNALTDFSRFPHIPLCERTRVVLAPDVSSDNTYIHANHIEGCVSDGVSYIASMSPFDDETVLDFWRMIYQYKIETIVMMTHTVEEGIVKCAEYWPPCSSTVRTLGHYLLQTVSQKRYADYTIREIVFKSRDSAKSHKVTQFQYTAWLPKCCPQCPVTLLDMRYWVRRHHESLSTPILVHCGTGVSRTAVFIAIDALIDQYEVEDGVNVFNFVSKMRRDRPMMIRCLEHYVFIYTALQDEYEAGDTNIELAYGIQNAMIQLSQINPKSGQSYIEDQYELLNLFTLDFLSDDVNIARLLDNRYSQISPFTSNINSLNPIFIDGLRNQNQFVLMNSPTDEEITDFWHFVCQHNIVTIVQFGKDVSAVRQKKSGKRDEIGAPKMSKFIGKYVAESVAVNKQDVTLLRDILLEETTNSGKVNKRKIRHFSVPFRHVVCDHKNQSSLRKNDHKSKHRKISYSKRRSTIKATGVNHDLECLGEMCRLSPTKVRGKRVSYVDANSFCFPVKSSLQTEPPAPYCRYREMENEKSRANRIQDKRMIDRQCRDYKDPCCSRISKYDDSTFLVLRDGRLVKSCRNDNKSYYNGSTSRLNAKEHQSKHTYHSEKPQTERRSLAHYRRPIPRIQLPKEAQNCSEHGNITSPPKQSKCNKVLLKSGEKSAKIHTSRKRRASRSLSFLSNERRHRHTRQKKSRNTKSAAHSRHSSPKQTKPADFLGKIQLLQKNRSNSSHFSPKQTKPADVLGKIKLLHKNRSNLRHFSPKQTKPTDFLGKIKLFQKNRSNSSSNSKRRYLQSLSKITNFLHIKESKQSKLKMFPSSVEQQLSAKLHPKTSNETKETNVTNSALINIGPTSEGNNDACFENLEILSSSNVLKSLTKTKDSSNSALITVLHCSSPDIHGASSGMLTPSNNFNMGESLAQKASNKYLFQKQGESFSALATKSANHEFRNESKKKNLIQPTMSKRKKTALAASSSTFAEDDSIVWSMSSRSRVQINLLTNSSESQSTSSIRKDHNESARKMLDRERKRRKKRKSEAFFESDAGCKDVLSPNQLLDLHELIWRWQNLPRGNIRQNPEAGPILIHSPAGSREASLLCACALVCEQVQEEQEVDVYHVIKYLRRKYPTALGSFEEYDFLHRVLFHYVTEYMDEVSVSERWKYRKREEQVYSSVIENTLNPMWYNNATYEKSHSQKSGCAHYVQDFLSMTDHLESSAKQTLKCERPPLAVPQSTHTIELPTQSSGHSVNEGKIVVSESRATEEADVNVTGSYKDPSQEVMELCSLHSDDDVVTWSKDQSC</sequence>
<feature type="compositionally biased region" description="Basic and acidic residues" evidence="6">
    <location>
        <begin position="232"/>
        <end position="242"/>
    </location>
</feature>
<feature type="compositionally biased region" description="Pro residues" evidence="6">
    <location>
        <begin position="817"/>
        <end position="827"/>
    </location>
</feature>
<evidence type="ECO:0000259" key="8">
    <source>
        <dbReference type="PROSITE" id="PS50055"/>
    </source>
</evidence>
<evidence type="ECO:0000256" key="6">
    <source>
        <dbReference type="SAM" id="MobiDB-lite"/>
    </source>
</evidence>
<keyword evidence="7" id="KW-0472">Membrane</keyword>
<dbReference type="EC" id="3.1.3.48" evidence="2"/>
<protein>
    <recommendedName>
        <fullName evidence="2">protein-tyrosine-phosphatase</fullName>
        <ecNumber evidence="2">3.1.3.48</ecNumber>
    </recommendedName>
</protein>
<dbReference type="InterPro" id="IPR000242">
    <property type="entry name" value="PTP_cat"/>
</dbReference>
<keyword evidence="3" id="KW-0378">Hydrolase</keyword>
<dbReference type="InterPro" id="IPR050348">
    <property type="entry name" value="Protein-Tyr_Phosphatase"/>
</dbReference>
<keyword evidence="7" id="KW-0812">Transmembrane</keyword>
<dbReference type="PROSITE" id="PS00383">
    <property type="entry name" value="TYR_PHOSPHATASE_1"/>
    <property type="match status" value="1"/>
</dbReference>
<feature type="transmembrane region" description="Helical" evidence="7">
    <location>
        <begin position="717"/>
        <end position="742"/>
    </location>
</feature>
<reference evidence="11" key="1">
    <citation type="submission" date="2025-08" db="UniProtKB">
        <authorList>
            <consortium name="RefSeq"/>
        </authorList>
    </citation>
    <scope>IDENTIFICATION</scope>
</reference>
<feature type="region of interest" description="Disordered" evidence="6">
    <location>
        <begin position="223"/>
        <end position="245"/>
    </location>
</feature>
<dbReference type="PROSITE" id="PS50056">
    <property type="entry name" value="TYR_PHOSPHATASE_2"/>
    <property type="match status" value="2"/>
</dbReference>
<dbReference type="PANTHER" id="PTHR19134:SF562">
    <property type="entry name" value="PROTEIN-TYROSINE-PHOSPHATASE"/>
    <property type="match status" value="1"/>
</dbReference>
<feature type="domain" description="Tyrosine-protein phosphatase" evidence="8">
    <location>
        <begin position="1195"/>
        <end position="1370"/>
    </location>
</feature>
<evidence type="ECO:0000256" key="5">
    <source>
        <dbReference type="ARBA" id="ARBA00051722"/>
    </source>
</evidence>
<feature type="compositionally biased region" description="Acidic residues" evidence="6">
    <location>
        <begin position="860"/>
        <end position="870"/>
    </location>
</feature>
<feature type="region of interest" description="Disordered" evidence="6">
    <location>
        <begin position="1935"/>
        <end position="1971"/>
    </location>
</feature>
<feature type="domain" description="Tyrosine-protein phosphatase" evidence="8">
    <location>
        <begin position="1987"/>
        <end position="2080"/>
    </location>
</feature>
<dbReference type="GO" id="GO:0004725">
    <property type="term" value="F:protein tyrosine phosphatase activity"/>
    <property type="evidence" value="ECO:0007669"/>
    <property type="project" value="UniProtKB-EC"/>
</dbReference>
<feature type="compositionally biased region" description="Basic and acidic residues" evidence="6">
    <location>
        <begin position="268"/>
        <end position="281"/>
    </location>
</feature>
<evidence type="ECO:0000313" key="11">
    <source>
        <dbReference type="RefSeq" id="XP_055866943.1"/>
    </source>
</evidence>
<evidence type="ECO:0000256" key="7">
    <source>
        <dbReference type="SAM" id="Phobius"/>
    </source>
</evidence>
<dbReference type="SUPFAM" id="SSF52799">
    <property type="entry name" value="(Phosphotyrosine protein) phosphatases II"/>
    <property type="match status" value="3"/>
</dbReference>
<dbReference type="PANTHER" id="PTHR19134">
    <property type="entry name" value="RECEPTOR-TYPE TYROSINE-PROTEIN PHOSPHATASE"/>
    <property type="match status" value="1"/>
</dbReference>
<feature type="transmembrane region" description="Helical" evidence="7">
    <location>
        <begin position="12"/>
        <end position="33"/>
    </location>
</feature>
<feature type="compositionally biased region" description="Basic and acidic residues" evidence="6">
    <location>
        <begin position="1947"/>
        <end position="1962"/>
    </location>
</feature>
<dbReference type="CDD" id="cd00047">
    <property type="entry name" value="PTPc"/>
    <property type="match status" value="1"/>
</dbReference>